<evidence type="ECO:0000313" key="2">
    <source>
        <dbReference type="Proteomes" id="UP000829398"/>
    </source>
</evidence>
<comment type="caution">
    <text evidence="1">The sequence shown here is derived from an EMBL/GenBank/DDBJ whole genome shotgun (WGS) entry which is preliminary data.</text>
</comment>
<keyword evidence="2" id="KW-1185">Reference proteome</keyword>
<dbReference type="Proteomes" id="UP000829398">
    <property type="component" value="Chromosome 2"/>
</dbReference>
<name>A0ACB8N4F2_CITSI</name>
<evidence type="ECO:0000313" key="1">
    <source>
        <dbReference type="EMBL" id="KAH9792598.1"/>
    </source>
</evidence>
<proteinExistence type="predicted"/>
<sequence length="706" mass="80859">MPLEWLTNYEHFHQNSEPVQTTEATFDRRPNGQLKLSFQTPDTKPVSDSPQLSYTAMITVVQTGQEKKLPIHGFSSEGYPVYPDKINGHFLWDVPEAYMCNPDCPCLDDTDIDEELEVMWRKKKKKKKSSYPPSSCKPFPPHPPPDPKPPIRKLKAELSRIEPQPTPVSPPIFETYAPFYTPSRPQQPVYNQFFGFSHLQPTPQPSSPNKSRSKVKISEPPSTDSESEYADLTGILMATETADPSASTSTPIVDDNPSDQASHTDPVPPPVHEHSTKPSSASWFIFDDIPHHKWAARLQEFTAWIDLQALNLIHEQFIGEKTTSTEADRKEYHQMKCSLKRHLLDAHYKRMSILFYKLNGFNEASLKHVFIASLPSELQPDLQRKLTATNLSIADISLGKIFQMAMLSLDKICEQKAFFKDLMEDKKPFSEACKKPYLKIECKDEKKCVCPTTKKRHFRTHFHRKSSSKKPFRYFKKKDVSQYRKKKSNRCFVCEKRGHFARNCPHKSAKAVRLIQHLQHSSLLFENEDVESNFSEQSAQDDQTAFLIAESSDSEDIFVISTVQTVNHISTIRKPSLKMSILPSKFHKPVPVIGFIDTGADTNVLRLYTLSDTAPPYTSISQKFLELCLENHSQFTHPSPLWKNPQFFIHLPFKLNEDVNPTKATHPGMPPYDLILAKQECTQLLRQGLIELTTSYWACQAFYVEK</sequence>
<dbReference type="EMBL" id="CM039171">
    <property type="protein sequence ID" value="KAH9792598.1"/>
    <property type="molecule type" value="Genomic_DNA"/>
</dbReference>
<organism evidence="1 2">
    <name type="scientific">Citrus sinensis</name>
    <name type="common">Sweet orange</name>
    <name type="synonym">Citrus aurantium var. sinensis</name>
    <dbReference type="NCBI Taxonomy" id="2711"/>
    <lineage>
        <taxon>Eukaryota</taxon>
        <taxon>Viridiplantae</taxon>
        <taxon>Streptophyta</taxon>
        <taxon>Embryophyta</taxon>
        <taxon>Tracheophyta</taxon>
        <taxon>Spermatophyta</taxon>
        <taxon>Magnoliopsida</taxon>
        <taxon>eudicotyledons</taxon>
        <taxon>Gunneridae</taxon>
        <taxon>Pentapetalae</taxon>
        <taxon>rosids</taxon>
        <taxon>malvids</taxon>
        <taxon>Sapindales</taxon>
        <taxon>Rutaceae</taxon>
        <taxon>Aurantioideae</taxon>
        <taxon>Citrus</taxon>
    </lineage>
</organism>
<gene>
    <name evidence="1" type="ORF">KPL71_004187</name>
</gene>
<protein>
    <submittedName>
        <fullName evidence="1">Uncharacterized protein</fullName>
    </submittedName>
</protein>
<accession>A0ACB8N4F2</accession>
<reference evidence="2" key="1">
    <citation type="journal article" date="2023" name="Hortic. Res.">
        <title>A chromosome-level phased genome enabling allele-level studies in sweet orange: a case study on citrus Huanglongbing tolerance.</title>
        <authorList>
            <person name="Wu B."/>
            <person name="Yu Q."/>
            <person name="Deng Z."/>
            <person name="Duan Y."/>
            <person name="Luo F."/>
            <person name="Gmitter F. Jr."/>
        </authorList>
    </citation>
    <scope>NUCLEOTIDE SEQUENCE [LARGE SCALE GENOMIC DNA]</scope>
    <source>
        <strain evidence="2">cv. Valencia</strain>
    </source>
</reference>